<dbReference type="EMBL" id="FR687360">
    <property type="protein sequence ID" value="CBW76465.1"/>
    <property type="molecule type" value="Genomic_DNA"/>
</dbReference>
<dbReference type="KEGG" id="brh:RBRH_00386"/>
<proteinExistence type="predicted"/>
<dbReference type="Proteomes" id="UP000007437">
    <property type="component" value="Plasmid pBRH01"/>
</dbReference>
<evidence type="ECO:0000313" key="1">
    <source>
        <dbReference type="EMBL" id="CBW76465.1"/>
    </source>
</evidence>
<dbReference type="HOGENOM" id="CLU_2231570_0_0_4"/>
<sequence>MQSKCEQERLPGWSTLFRLLPAGWEEQARTLGALKSGRRFTTQSLLRTLLIYLSEDCLMREAAQRVSHEELAQMSAAALGKGRSSARARASMIGCTMRIGRQDQR</sequence>
<reference evidence="1 2" key="1">
    <citation type="journal article" date="2011" name="J. Bacteriol.">
        <title>Complete genome sequence of Burkholderia rhizoxinica, an endosymbiont of Rhizopus microsporus.</title>
        <authorList>
            <person name="Lackner G."/>
            <person name="Moebius N."/>
            <person name="Partida-Martinez L."/>
            <person name="Hertweck C."/>
        </authorList>
    </citation>
    <scope>NUCLEOTIDE SEQUENCE [LARGE SCALE GENOMIC DNA]</scope>
    <source>
        <strain evidence="2">DSM 19002 / CIP 109453 / HKI 454</strain>
        <plasmid evidence="1 2">pBRH01</plasmid>
    </source>
</reference>
<keyword evidence="1" id="KW-0614">Plasmid</keyword>
<organism evidence="1 2">
    <name type="scientific">Mycetohabitans rhizoxinica (strain DSM 19002 / CIP 109453 / HKI 454)</name>
    <name type="common">Paraburkholderia rhizoxinica</name>
    <dbReference type="NCBI Taxonomy" id="882378"/>
    <lineage>
        <taxon>Bacteria</taxon>
        <taxon>Pseudomonadati</taxon>
        <taxon>Pseudomonadota</taxon>
        <taxon>Betaproteobacteria</taxon>
        <taxon>Burkholderiales</taxon>
        <taxon>Burkholderiaceae</taxon>
        <taxon>Mycetohabitans</taxon>
    </lineage>
</organism>
<accession>E5ATP1</accession>
<geneLocation type="plasmid" evidence="1 2">
    <name>pBRH01</name>
</geneLocation>
<protein>
    <submittedName>
        <fullName evidence="1">Uncharacterized protein</fullName>
    </submittedName>
</protein>
<name>E5ATP1_MYCRK</name>
<gene>
    <name evidence="1" type="ordered locus">RBRH_00386</name>
</gene>
<dbReference type="AlphaFoldDB" id="E5ATP1"/>
<evidence type="ECO:0000313" key="2">
    <source>
        <dbReference type="Proteomes" id="UP000007437"/>
    </source>
</evidence>